<proteinExistence type="inferred from homology"/>
<keyword evidence="3 6" id="KW-0722">Serine protease inhibitor</keyword>
<dbReference type="Pfam" id="PF00228">
    <property type="entry name" value="Bowman-Birk_leg"/>
    <property type="match status" value="4"/>
</dbReference>
<evidence type="ECO:0000259" key="8">
    <source>
        <dbReference type="SMART" id="SM00269"/>
    </source>
</evidence>
<feature type="signal peptide" evidence="7">
    <location>
        <begin position="1"/>
        <end position="23"/>
    </location>
</feature>
<dbReference type="EnsemblPlants" id="KQK02511">
    <property type="protein sequence ID" value="KQK02511"/>
    <property type="gene ID" value="BRADI_2g01927v3"/>
</dbReference>
<dbReference type="GO" id="GO:0004867">
    <property type="term" value="F:serine-type endopeptidase inhibitor activity"/>
    <property type="evidence" value="ECO:0007669"/>
    <property type="project" value="UniProtKB-KW"/>
</dbReference>
<dbReference type="RefSeq" id="XP_003565286.1">
    <property type="nucleotide sequence ID" value="XM_003565238.3"/>
</dbReference>
<evidence type="ECO:0000256" key="5">
    <source>
        <dbReference type="PIRSR" id="PIRSR600877-50"/>
    </source>
</evidence>
<reference evidence="9 10" key="1">
    <citation type="journal article" date="2010" name="Nature">
        <title>Genome sequencing and analysis of the model grass Brachypodium distachyon.</title>
        <authorList>
            <consortium name="International Brachypodium Initiative"/>
        </authorList>
    </citation>
    <scope>NUCLEOTIDE SEQUENCE [LARGE SCALE GENOMIC DNA]</scope>
    <source>
        <strain evidence="9 10">Bd21</strain>
    </source>
</reference>
<evidence type="ECO:0000313" key="11">
    <source>
        <dbReference type="Proteomes" id="UP000008810"/>
    </source>
</evidence>
<dbReference type="GeneID" id="100827050"/>
<sequence length="195" mass="21305">MKGRVATVLVLTLSLAAAWLSAADDVDTIRLPSHANEVMAKASAEKRPWKCCNRARCTRSIPPFCWCHDVVERCSGACKDCREAEREDESDPEGYVCHDMYHGSPGPACSSGTDDNKAVAADETAAKKKRPWKCCDRTLCTKSAPPTCSCLDKVERCSGRCKRCGPSESDPSGLFCLDRYHGWPGPKCTNKNDGL</sequence>
<dbReference type="SUPFAM" id="SSF57247">
    <property type="entry name" value="Bowman-Birk inhibitor, BBI"/>
    <property type="match status" value="2"/>
</dbReference>
<dbReference type="AlphaFoldDB" id="I1HBL8"/>
<dbReference type="GO" id="GO:0005576">
    <property type="term" value="C:extracellular region"/>
    <property type="evidence" value="ECO:0007669"/>
    <property type="project" value="InterPro"/>
</dbReference>
<dbReference type="InterPro" id="IPR035995">
    <property type="entry name" value="Bowman-Birk_prot_inh"/>
</dbReference>
<evidence type="ECO:0000256" key="2">
    <source>
        <dbReference type="ARBA" id="ARBA00022690"/>
    </source>
</evidence>
<organism evidence="10">
    <name type="scientific">Brachypodium distachyon</name>
    <name type="common">Purple false brome</name>
    <name type="synonym">Trachynia distachya</name>
    <dbReference type="NCBI Taxonomy" id="15368"/>
    <lineage>
        <taxon>Eukaryota</taxon>
        <taxon>Viridiplantae</taxon>
        <taxon>Streptophyta</taxon>
        <taxon>Embryophyta</taxon>
        <taxon>Tracheophyta</taxon>
        <taxon>Spermatophyta</taxon>
        <taxon>Magnoliopsida</taxon>
        <taxon>Liliopsida</taxon>
        <taxon>Poales</taxon>
        <taxon>Poaceae</taxon>
        <taxon>BOP clade</taxon>
        <taxon>Pooideae</taxon>
        <taxon>Stipodae</taxon>
        <taxon>Brachypodieae</taxon>
        <taxon>Brachypodium</taxon>
    </lineage>
</organism>
<keyword evidence="7" id="KW-0732">Signal</keyword>
<keyword evidence="11" id="KW-1185">Reference proteome</keyword>
<dbReference type="OrthoDB" id="757405at2759"/>
<protein>
    <recommendedName>
        <fullName evidence="8">Bowman-Birk serine protease inhibitors family domain-containing protein</fullName>
    </recommendedName>
</protein>
<feature type="site" description="Reactive bond for trypsin" evidence="5">
    <location>
        <begin position="142"/>
        <end position="143"/>
    </location>
</feature>
<evidence type="ECO:0000256" key="4">
    <source>
        <dbReference type="ARBA" id="ARBA00023157"/>
    </source>
</evidence>
<keyword evidence="4" id="KW-1015">Disulfide bond</keyword>
<gene>
    <name evidence="10" type="primary">LOC100827050</name>
    <name evidence="9" type="ORF">BRADI_2g01927v3</name>
</gene>
<evidence type="ECO:0000313" key="9">
    <source>
        <dbReference type="EMBL" id="KQK02511.1"/>
    </source>
</evidence>
<comment type="similarity">
    <text evidence="1 6">Belongs to the Bowman-Birk serine protease inhibitor family.</text>
</comment>
<dbReference type="InterPro" id="IPR000877">
    <property type="entry name" value="Prot_inh_BBI"/>
</dbReference>
<name>I1HBL8_BRADI</name>
<dbReference type="KEGG" id="bdi:100827050"/>
<dbReference type="HOGENOM" id="CLU_059102_2_0_1"/>
<dbReference type="Gramene" id="KQK02511">
    <property type="protein sequence ID" value="KQK02511"/>
    <property type="gene ID" value="BRADI_2g01927v3"/>
</dbReference>
<feature type="site" description="Reactive bond for trypsin" evidence="5">
    <location>
        <begin position="59"/>
        <end position="60"/>
    </location>
</feature>
<dbReference type="Proteomes" id="UP000008810">
    <property type="component" value="Chromosome 2"/>
</dbReference>
<evidence type="ECO:0000256" key="3">
    <source>
        <dbReference type="ARBA" id="ARBA00022900"/>
    </source>
</evidence>
<accession>I1HBL8</accession>
<dbReference type="PANTHER" id="PTHR33479">
    <property type="entry name" value="BOWMAN-BIRK TYPE BRAN TRYPSIN INHIBITOR"/>
    <property type="match status" value="1"/>
</dbReference>
<dbReference type="Gene3D" id="2.10.69.10">
    <property type="entry name" value="Cysteine Protease (Bromelain) Inhibitor, subunit H"/>
    <property type="match status" value="2"/>
</dbReference>
<dbReference type="OMA" id="WPGPSCT"/>
<keyword evidence="2 6" id="KW-0646">Protease inhibitor</keyword>
<dbReference type="eggNOG" id="ENOG502R3JY">
    <property type="taxonomic scope" value="Eukaryota"/>
</dbReference>
<reference evidence="10" key="3">
    <citation type="submission" date="2018-08" db="UniProtKB">
        <authorList>
            <consortium name="EnsemblPlants"/>
        </authorList>
    </citation>
    <scope>IDENTIFICATION</scope>
    <source>
        <strain evidence="10">cv. Bd21</strain>
    </source>
</reference>
<evidence type="ECO:0000256" key="7">
    <source>
        <dbReference type="SAM" id="SignalP"/>
    </source>
</evidence>
<dbReference type="SMART" id="SM00269">
    <property type="entry name" value="BowB"/>
    <property type="match status" value="2"/>
</dbReference>
<evidence type="ECO:0000256" key="6">
    <source>
        <dbReference type="RuleBase" id="RU003856"/>
    </source>
</evidence>
<feature type="domain" description="Bowman-Birk serine protease inhibitors family" evidence="8">
    <location>
        <begin position="134"/>
        <end position="188"/>
    </location>
</feature>
<evidence type="ECO:0000256" key="1">
    <source>
        <dbReference type="ARBA" id="ARBA00008506"/>
    </source>
</evidence>
<dbReference type="EMBL" id="CM000881">
    <property type="protein sequence ID" value="KQK02511.1"/>
    <property type="molecule type" value="Genomic_DNA"/>
</dbReference>
<dbReference type="CDD" id="cd00023">
    <property type="entry name" value="BBI"/>
    <property type="match status" value="2"/>
</dbReference>
<dbReference type="FunCoup" id="I1HBL8">
    <property type="interactions" value="202"/>
</dbReference>
<feature type="domain" description="Bowman-Birk serine protease inhibitors family" evidence="8">
    <location>
        <begin position="51"/>
        <end position="109"/>
    </location>
</feature>
<dbReference type="PANTHER" id="PTHR33479:SF22">
    <property type="entry name" value="BOWMAN-BIRK TYPE BRAN TRYPSIN INHIBITOR"/>
    <property type="match status" value="1"/>
</dbReference>
<feature type="chain" id="PRO_5014094445" description="Bowman-Birk serine protease inhibitors family domain-containing protein" evidence="7">
    <location>
        <begin position="24"/>
        <end position="195"/>
    </location>
</feature>
<reference evidence="9" key="2">
    <citation type="submission" date="2017-06" db="EMBL/GenBank/DDBJ databases">
        <title>WGS assembly of Brachypodium distachyon.</title>
        <authorList>
            <consortium name="The International Brachypodium Initiative"/>
            <person name="Lucas S."/>
            <person name="Harmon-Smith M."/>
            <person name="Lail K."/>
            <person name="Tice H."/>
            <person name="Grimwood J."/>
            <person name="Bruce D."/>
            <person name="Barry K."/>
            <person name="Shu S."/>
            <person name="Lindquist E."/>
            <person name="Wang M."/>
            <person name="Pitluck S."/>
            <person name="Vogel J.P."/>
            <person name="Garvin D.F."/>
            <person name="Mockler T.C."/>
            <person name="Schmutz J."/>
            <person name="Rokhsar D."/>
            <person name="Bevan M.W."/>
        </authorList>
    </citation>
    <scope>NUCLEOTIDE SEQUENCE</scope>
    <source>
        <strain evidence="9">Bd21</strain>
    </source>
</reference>
<evidence type="ECO:0000313" key="10">
    <source>
        <dbReference type="EnsemblPlants" id="KQK02511"/>
    </source>
</evidence>